<name>A0ABW2Z8S7_9FLAO</name>
<comment type="caution">
    <text evidence="2">The sequence shown here is derived from an EMBL/GenBank/DDBJ whole genome shotgun (WGS) entry which is preliminary data.</text>
</comment>
<accession>A0ABW2Z8S7</accession>
<organism evidence="2 3">
    <name type="scientific">Lutibacter aestuarii</name>
    <dbReference type="NCBI Taxonomy" id="861111"/>
    <lineage>
        <taxon>Bacteria</taxon>
        <taxon>Pseudomonadati</taxon>
        <taxon>Bacteroidota</taxon>
        <taxon>Flavobacteriia</taxon>
        <taxon>Flavobacteriales</taxon>
        <taxon>Flavobacteriaceae</taxon>
        <taxon>Lutibacter</taxon>
    </lineage>
</organism>
<keyword evidence="1" id="KW-0472">Membrane</keyword>
<dbReference type="EMBL" id="JBHTIC010000020">
    <property type="protein sequence ID" value="MFD0762992.1"/>
    <property type="molecule type" value="Genomic_DNA"/>
</dbReference>
<proteinExistence type="predicted"/>
<keyword evidence="1" id="KW-0812">Transmembrane</keyword>
<evidence type="ECO:0000313" key="3">
    <source>
        <dbReference type="Proteomes" id="UP001597032"/>
    </source>
</evidence>
<evidence type="ECO:0000313" key="2">
    <source>
        <dbReference type="EMBL" id="MFD0762992.1"/>
    </source>
</evidence>
<feature type="transmembrane region" description="Helical" evidence="1">
    <location>
        <begin position="61"/>
        <end position="80"/>
    </location>
</feature>
<keyword evidence="1" id="KW-1133">Transmembrane helix</keyword>
<protein>
    <submittedName>
        <fullName evidence="2">Uncharacterized protein</fullName>
    </submittedName>
</protein>
<dbReference type="Proteomes" id="UP001597032">
    <property type="component" value="Unassembled WGS sequence"/>
</dbReference>
<dbReference type="RefSeq" id="WP_386783544.1">
    <property type="nucleotide sequence ID" value="NZ_JBHTIC010000020.1"/>
</dbReference>
<gene>
    <name evidence="2" type="ORF">ACFQZW_12950</name>
</gene>
<reference evidence="3" key="1">
    <citation type="journal article" date="2019" name="Int. J. Syst. Evol. Microbiol.">
        <title>The Global Catalogue of Microorganisms (GCM) 10K type strain sequencing project: providing services to taxonomists for standard genome sequencing and annotation.</title>
        <authorList>
            <consortium name="The Broad Institute Genomics Platform"/>
            <consortium name="The Broad Institute Genome Sequencing Center for Infectious Disease"/>
            <person name="Wu L."/>
            <person name="Ma J."/>
        </authorList>
    </citation>
    <scope>NUCLEOTIDE SEQUENCE [LARGE SCALE GENOMIC DNA]</scope>
    <source>
        <strain evidence="3">CCUG 60022</strain>
    </source>
</reference>
<evidence type="ECO:0000256" key="1">
    <source>
        <dbReference type="SAM" id="Phobius"/>
    </source>
</evidence>
<sequence length="119" mass="14158">MDAKMNYKKNKDRIDVQFFIDRRGNIHKYKGCMFKEVVSMHYEIANNLFQNIKYPRKPDDVVMNLGWILIGSSVYGSAIIKKKPTQAQIKALTRIGLYDRLCFEHKGYWINYDKYKILL</sequence>
<keyword evidence="3" id="KW-1185">Reference proteome</keyword>